<accession>A0A6M0RGI1</accession>
<feature type="chain" id="PRO_5026776528" description="Lipoprotein" evidence="2">
    <location>
        <begin position="24"/>
        <end position="106"/>
    </location>
</feature>
<feature type="signal peptide" evidence="2">
    <location>
        <begin position="1"/>
        <end position="23"/>
    </location>
</feature>
<dbReference type="RefSeq" id="WP_163697210.1">
    <property type="nucleotide sequence ID" value="NZ_QXHD01000004.1"/>
</dbReference>
<evidence type="ECO:0000313" key="4">
    <source>
        <dbReference type="Proteomes" id="UP000481033"/>
    </source>
</evidence>
<reference evidence="3 4" key="1">
    <citation type="journal article" date="2020" name="Microb. Ecol.">
        <title>Ecogenomics of the Marine Benthic Filamentous Cyanobacterium Adonisia.</title>
        <authorList>
            <person name="Walter J.M."/>
            <person name="Coutinho F.H."/>
            <person name="Leomil L."/>
            <person name="Hargreaves P.I."/>
            <person name="Campeao M.E."/>
            <person name="Vieira V.V."/>
            <person name="Silva B.S."/>
            <person name="Fistarol G.O."/>
            <person name="Salomon P.S."/>
            <person name="Sawabe T."/>
            <person name="Mino S."/>
            <person name="Hosokawa M."/>
            <person name="Miyashita H."/>
            <person name="Maruyama F."/>
            <person name="van Verk M.C."/>
            <person name="Dutilh B.E."/>
            <person name="Thompson C.C."/>
            <person name="Thompson F.L."/>
        </authorList>
    </citation>
    <scope>NUCLEOTIDE SEQUENCE [LARGE SCALE GENOMIC DNA]</scope>
    <source>
        <strain evidence="3 4">CCMR0081</strain>
    </source>
</reference>
<evidence type="ECO:0000256" key="2">
    <source>
        <dbReference type="SAM" id="SignalP"/>
    </source>
</evidence>
<dbReference type="Proteomes" id="UP000481033">
    <property type="component" value="Unassembled WGS sequence"/>
</dbReference>
<keyword evidence="2" id="KW-0732">Signal</keyword>
<evidence type="ECO:0008006" key="5">
    <source>
        <dbReference type="Google" id="ProtNLM"/>
    </source>
</evidence>
<dbReference type="AlphaFoldDB" id="A0A6M0RGI1"/>
<protein>
    <recommendedName>
        <fullName evidence="5">Lipoprotein</fullName>
    </recommendedName>
</protein>
<organism evidence="3 4">
    <name type="scientific">Adonisia turfae CCMR0081</name>
    <dbReference type="NCBI Taxonomy" id="2292702"/>
    <lineage>
        <taxon>Bacteria</taxon>
        <taxon>Bacillati</taxon>
        <taxon>Cyanobacteriota</taxon>
        <taxon>Adonisia</taxon>
        <taxon>Adonisia turfae</taxon>
    </lineage>
</organism>
<evidence type="ECO:0000313" key="3">
    <source>
        <dbReference type="EMBL" id="NEZ55387.1"/>
    </source>
</evidence>
<feature type="region of interest" description="Disordered" evidence="1">
    <location>
        <begin position="62"/>
        <end position="106"/>
    </location>
</feature>
<keyword evidence="4" id="KW-1185">Reference proteome</keyword>
<evidence type="ECO:0000256" key="1">
    <source>
        <dbReference type="SAM" id="MobiDB-lite"/>
    </source>
</evidence>
<dbReference type="EMBL" id="QXHD01000004">
    <property type="protein sequence ID" value="NEZ55387.1"/>
    <property type="molecule type" value="Genomic_DNA"/>
</dbReference>
<feature type="compositionally biased region" description="Polar residues" evidence="1">
    <location>
        <begin position="92"/>
        <end position="106"/>
    </location>
</feature>
<dbReference type="PROSITE" id="PS51257">
    <property type="entry name" value="PROKAR_LIPOPROTEIN"/>
    <property type="match status" value="1"/>
</dbReference>
<sequence length="106" mass="11519">MKKIVLATTIIPALLLSCNEVLASEELNNSTTIESPSSIEVPTGINGSVIYEDSMNPQIQDNTLQIRPGTNDRPGIRPTVGPRPLPIEEDPYNNQHLNEGIQGISQ</sequence>
<gene>
    <name evidence="3" type="ORF">DXZ20_06790</name>
</gene>
<comment type="caution">
    <text evidence="3">The sequence shown here is derived from an EMBL/GenBank/DDBJ whole genome shotgun (WGS) entry which is preliminary data.</text>
</comment>
<proteinExistence type="predicted"/>
<name>A0A6M0RGI1_9CYAN</name>